<evidence type="ECO:0000256" key="2">
    <source>
        <dbReference type="SAM" id="MobiDB-lite"/>
    </source>
</evidence>
<reference evidence="3 4" key="1">
    <citation type="submission" date="2020-04" db="EMBL/GenBank/DDBJ databases">
        <authorList>
            <person name="Yoon J."/>
        </authorList>
    </citation>
    <scope>NUCLEOTIDE SEQUENCE [LARGE SCALE GENOMIC DNA]</scope>
    <source>
        <strain evidence="3 4">KMU-115</strain>
    </source>
</reference>
<gene>
    <name evidence="3" type="ORF">HCU73_04520</name>
</gene>
<organism evidence="3 4">
    <name type="scientific">Roseicyclus persicicus</name>
    <dbReference type="NCBI Taxonomy" id="2650661"/>
    <lineage>
        <taxon>Bacteria</taxon>
        <taxon>Pseudomonadati</taxon>
        <taxon>Pseudomonadota</taxon>
        <taxon>Alphaproteobacteria</taxon>
        <taxon>Rhodobacterales</taxon>
        <taxon>Roseobacteraceae</taxon>
        <taxon>Roseicyclus</taxon>
    </lineage>
</organism>
<accession>A0A7X6JWM6</accession>
<comment type="caution">
    <text evidence="3">The sequence shown here is derived from an EMBL/GenBank/DDBJ whole genome shotgun (WGS) entry which is preliminary data.</text>
</comment>
<name>A0A7X6JWM6_9RHOB</name>
<feature type="region of interest" description="Disordered" evidence="2">
    <location>
        <begin position="91"/>
        <end position="123"/>
    </location>
</feature>
<sequence length="123" mass="14098">MRGFATLMAMLAVIGLGYWAYHQTILTQQAERRVEQLQRDIGAERERLAILRAEWAYLNRPDRLRELADFNFDRLGLLPLAPEQFGRAAQIPYPLPEPEPDPELEAADEVLLDNASTPEERIP</sequence>
<keyword evidence="4" id="KW-1185">Reference proteome</keyword>
<dbReference type="GO" id="GO:0051301">
    <property type="term" value="P:cell division"/>
    <property type="evidence" value="ECO:0007669"/>
    <property type="project" value="UniProtKB-KW"/>
</dbReference>
<dbReference type="RefSeq" id="WP_168622186.1">
    <property type="nucleotide sequence ID" value="NZ_JAAZQQ010000001.1"/>
</dbReference>
<feature type="compositionally biased region" description="Acidic residues" evidence="2">
    <location>
        <begin position="98"/>
        <end position="111"/>
    </location>
</feature>
<evidence type="ECO:0000256" key="1">
    <source>
        <dbReference type="SAM" id="Coils"/>
    </source>
</evidence>
<dbReference type="EMBL" id="JAAZQQ010000001">
    <property type="protein sequence ID" value="NKX43845.1"/>
    <property type="molecule type" value="Genomic_DNA"/>
</dbReference>
<keyword evidence="1" id="KW-0175">Coiled coil</keyword>
<keyword evidence="3" id="KW-0131">Cell cycle</keyword>
<evidence type="ECO:0000313" key="4">
    <source>
        <dbReference type="Proteomes" id="UP000526408"/>
    </source>
</evidence>
<proteinExistence type="predicted"/>
<dbReference type="Proteomes" id="UP000526408">
    <property type="component" value="Unassembled WGS sequence"/>
</dbReference>
<dbReference type="AlphaFoldDB" id="A0A7X6JWM6"/>
<feature type="coiled-coil region" evidence="1">
    <location>
        <begin position="27"/>
        <end position="54"/>
    </location>
</feature>
<keyword evidence="3" id="KW-0132">Cell division</keyword>
<evidence type="ECO:0000313" key="3">
    <source>
        <dbReference type="EMBL" id="NKX43845.1"/>
    </source>
</evidence>
<protein>
    <submittedName>
        <fullName evidence="3">Cell division protein FtsL</fullName>
    </submittedName>
</protein>